<sequence length="283" mass="29943">MFPRAETTALKILALLRLVFLLPLLGGLPAHASTLDVPAAAARLVVAGGLEGGAYRAALELDLPDGWHTYWRNPGDAGIPPIFDVARSDNLKDFTVDYPVPVRHSDGAGTSMIYEGRLLLPIRAVPARPGAPVTLIVRVLYGLCAEVCVPAEAEVAARLDPAAAVDQAASDDIAAFEARVPARVDDGRLTVDRLGFDARTARGSVDVSVADDGRLVDLFVTGPAKWYAAPPELVGNDGGRRRFTVALEGPSGATGTDGVELSFVLVETDHAYEIVRRLDAMAE</sequence>
<dbReference type="OrthoDB" id="9811036at2"/>
<accession>A0A2G9WY07</accession>
<reference evidence="2 3" key="1">
    <citation type="submission" date="2017-08" db="EMBL/GenBank/DDBJ databases">
        <title>Pleomorphomonas carboxidotrophicus sp. nov., a new mesophilic hydrogenogenic carboxidotroph.</title>
        <authorList>
            <person name="Esquivel-Elizondo S."/>
            <person name="Krajmalnik-Brown R."/>
            <person name="Maldonado J."/>
        </authorList>
    </citation>
    <scope>NUCLEOTIDE SEQUENCE [LARGE SCALE GENOMIC DNA]</scope>
    <source>
        <strain evidence="2 3">SVCO-16</strain>
    </source>
</reference>
<dbReference type="Proteomes" id="UP000231070">
    <property type="component" value="Unassembled WGS sequence"/>
</dbReference>
<dbReference type="InterPro" id="IPR028250">
    <property type="entry name" value="DsbDN"/>
</dbReference>
<evidence type="ECO:0000313" key="3">
    <source>
        <dbReference type="Proteomes" id="UP000231070"/>
    </source>
</evidence>
<dbReference type="EMBL" id="NQVN01000004">
    <property type="protein sequence ID" value="PIO99549.1"/>
    <property type="molecule type" value="Genomic_DNA"/>
</dbReference>
<proteinExistence type="predicted"/>
<evidence type="ECO:0000313" key="2">
    <source>
        <dbReference type="EMBL" id="PIO99549.1"/>
    </source>
</evidence>
<dbReference type="AlphaFoldDB" id="A0A2G9WY07"/>
<keyword evidence="3" id="KW-1185">Reference proteome</keyword>
<feature type="domain" description="Thiol:disulfide interchange protein DsbD N-terminal" evidence="1">
    <location>
        <begin position="51"/>
        <end position="156"/>
    </location>
</feature>
<gene>
    <name evidence="2" type="ORF">CJ014_09575</name>
</gene>
<name>A0A2G9WY07_9HYPH</name>
<dbReference type="Pfam" id="PF11412">
    <property type="entry name" value="DsbD_N"/>
    <property type="match status" value="1"/>
</dbReference>
<evidence type="ECO:0000259" key="1">
    <source>
        <dbReference type="Pfam" id="PF11412"/>
    </source>
</evidence>
<protein>
    <recommendedName>
        <fullName evidence="1">Thiol:disulfide interchange protein DsbD N-terminal domain-containing protein</fullName>
    </recommendedName>
</protein>
<organism evidence="2 3">
    <name type="scientific">Pleomorphomonas carboxyditropha</name>
    <dbReference type="NCBI Taxonomy" id="2023338"/>
    <lineage>
        <taxon>Bacteria</taxon>
        <taxon>Pseudomonadati</taxon>
        <taxon>Pseudomonadota</taxon>
        <taxon>Alphaproteobacteria</taxon>
        <taxon>Hyphomicrobiales</taxon>
        <taxon>Pleomorphomonadaceae</taxon>
        <taxon>Pleomorphomonas</taxon>
    </lineage>
</organism>
<comment type="caution">
    <text evidence="2">The sequence shown here is derived from an EMBL/GenBank/DDBJ whole genome shotgun (WGS) entry which is preliminary data.</text>
</comment>